<dbReference type="RefSeq" id="WP_188670550.1">
    <property type="nucleotide sequence ID" value="NZ_BMJH01000001.1"/>
</dbReference>
<dbReference type="PIRSF" id="PIRSF018427">
    <property type="entry name" value="Isopntndiph_ism"/>
    <property type="match status" value="1"/>
</dbReference>
<evidence type="ECO:0000259" key="12">
    <source>
        <dbReference type="PROSITE" id="PS51462"/>
    </source>
</evidence>
<evidence type="ECO:0000256" key="10">
    <source>
        <dbReference type="HAMAP-Rule" id="MF_00202"/>
    </source>
</evidence>
<dbReference type="InterPro" id="IPR056375">
    <property type="entry name" value="Idi_bact"/>
</dbReference>
<sequence>MQSRTDELVVLLDENNQPVGIMPKHEVHSDTTPYHYAFSCYLFNRAGTHVLMTRRATTKQTWPGVWTNTCCGHPGHTESLTGAAIRRASFELGVEALDLKVAVPEFSYRAVDASGMVENEFCPILIGTLDADPQPNPDEVCDWAWVPWETVVTIASDAPSLLSPWSVEQIQRLTHVLGSDLAASAQAVAGTRSDVRGV</sequence>
<evidence type="ECO:0000256" key="4">
    <source>
        <dbReference type="ARBA" id="ARBA00022490"/>
    </source>
</evidence>
<evidence type="ECO:0000256" key="7">
    <source>
        <dbReference type="ARBA" id="ARBA00023211"/>
    </source>
</evidence>
<dbReference type="GO" id="GO:0008299">
    <property type="term" value="P:isoprenoid biosynthetic process"/>
    <property type="evidence" value="ECO:0007669"/>
    <property type="project" value="UniProtKB-UniRule"/>
</dbReference>
<dbReference type="HAMAP" id="MF_00202">
    <property type="entry name" value="Idi"/>
    <property type="match status" value="1"/>
</dbReference>
<keyword evidence="5 10" id="KW-0479">Metal-binding</keyword>
<comment type="subcellular location">
    <subcellularLocation>
        <location evidence="10">Cytoplasm</location>
    </subcellularLocation>
</comment>
<keyword evidence="8 10" id="KW-0414">Isoprene biosynthesis</keyword>
<feature type="binding site" evidence="10">
    <location>
        <position position="120"/>
    </location>
    <ligand>
        <name>Mn(2+)</name>
        <dbReference type="ChEBI" id="CHEBI:29035"/>
    </ligand>
</feature>
<dbReference type="NCBIfam" id="TIGR02150">
    <property type="entry name" value="IPP_isom_1"/>
    <property type="match status" value="1"/>
</dbReference>
<comment type="cofactor">
    <cofactor evidence="10">
        <name>Mn(2+)</name>
        <dbReference type="ChEBI" id="CHEBI:29035"/>
    </cofactor>
    <text evidence="10">Binds 1 Mn(2+) ion per subunit.</text>
</comment>
<keyword evidence="4 10" id="KW-0963">Cytoplasm</keyword>
<dbReference type="InterPro" id="IPR011876">
    <property type="entry name" value="IsopentenylPP_isomerase_typ1"/>
</dbReference>
<comment type="caution">
    <text evidence="13">The sequence shown here is derived from an EMBL/GenBank/DDBJ whole genome shotgun (WGS) entry which is preliminary data.</text>
</comment>
<evidence type="ECO:0000256" key="2">
    <source>
        <dbReference type="ARBA" id="ARBA00007579"/>
    </source>
</evidence>
<dbReference type="Proteomes" id="UP000641514">
    <property type="component" value="Unassembled WGS sequence"/>
</dbReference>
<evidence type="ECO:0000256" key="6">
    <source>
        <dbReference type="ARBA" id="ARBA00022842"/>
    </source>
</evidence>
<dbReference type="GO" id="GO:0050992">
    <property type="term" value="P:dimethylallyl diphosphate biosynthetic process"/>
    <property type="evidence" value="ECO:0007669"/>
    <property type="project" value="UniProtKB-UniRule"/>
</dbReference>
<keyword evidence="9 10" id="KW-0413">Isomerase</keyword>
<evidence type="ECO:0000313" key="14">
    <source>
        <dbReference type="Proteomes" id="UP000641514"/>
    </source>
</evidence>
<keyword evidence="14" id="KW-1185">Reference proteome</keyword>
<dbReference type="GO" id="GO:0004452">
    <property type="term" value="F:isopentenyl-diphosphate delta-isomerase activity"/>
    <property type="evidence" value="ECO:0007669"/>
    <property type="project" value="UniProtKB-UniRule"/>
</dbReference>
<comment type="pathway">
    <text evidence="1 10">Isoprenoid biosynthesis; dimethylallyl diphosphate biosynthesis; dimethylallyl diphosphate from isopentenyl diphosphate: step 1/1.</text>
</comment>
<feature type="binding site" evidence="10">
    <location>
        <position position="35"/>
    </location>
    <ligand>
        <name>Mn(2+)</name>
        <dbReference type="ChEBI" id="CHEBI:29035"/>
    </ligand>
</feature>
<dbReference type="PANTHER" id="PTHR10885:SF0">
    <property type="entry name" value="ISOPENTENYL-DIPHOSPHATE DELTA-ISOMERASE"/>
    <property type="match status" value="1"/>
</dbReference>
<reference evidence="13" key="2">
    <citation type="submission" date="2020-09" db="EMBL/GenBank/DDBJ databases">
        <authorList>
            <person name="Sun Q."/>
            <person name="Zhou Y."/>
        </authorList>
    </citation>
    <scope>NUCLEOTIDE SEQUENCE</scope>
    <source>
        <strain evidence="13">CGMCC 1.15478</strain>
    </source>
</reference>
<evidence type="ECO:0000256" key="1">
    <source>
        <dbReference type="ARBA" id="ARBA00004826"/>
    </source>
</evidence>
<feature type="active site" evidence="10 11">
    <location>
        <position position="71"/>
    </location>
</feature>
<feature type="active site" evidence="10 11">
    <location>
        <position position="120"/>
    </location>
</feature>
<evidence type="ECO:0000256" key="3">
    <source>
        <dbReference type="ARBA" id="ARBA00012057"/>
    </source>
</evidence>
<evidence type="ECO:0000256" key="8">
    <source>
        <dbReference type="ARBA" id="ARBA00023229"/>
    </source>
</evidence>
<feature type="binding site" evidence="10">
    <location>
        <position position="28"/>
    </location>
    <ligand>
        <name>Mn(2+)</name>
        <dbReference type="ChEBI" id="CHEBI:29035"/>
    </ligand>
</feature>
<dbReference type="PROSITE" id="PS51462">
    <property type="entry name" value="NUDIX"/>
    <property type="match status" value="1"/>
</dbReference>
<organism evidence="13 14">
    <name type="scientific">Hoyosella rhizosphaerae</name>
    <dbReference type="NCBI Taxonomy" id="1755582"/>
    <lineage>
        <taxon>Bacteria</taxon>
        <taxon>Bacillati</taxon>
        <taxon>Actinomycetota</taxon>
        <taxon>Actinomycetes</taxon>
        <taxon>Mycobacteriales</taxon>
        <taxon>Hoyosellaceae</taxon>
        <taxon>Hoyosella</taxon>
    </lineage>
</organism>
<dbReference type="GO" id="GO:0005737">
    <property type="term" value="C:cytoplasm"/>
    <property type="evidence" value="ECO:0007669"/>
    <property type="project" value="UniProtKB-SubCell"/>
</dbReference>
<dbReference type="SUPFAM" id="SSF55811">
    <property type="entry name" value="Nudix"/>
    <property type="match status" value="1"/>
</dbReference>
<gene>
    <name evidence="10 13" type="primary">idi</name>
    <name evidence="13" type="ORF">GCM10011410_06190</name>
</gene>
<feature type="binding site" evidence="10">
    <location>
        <position position="73"/>
    </location>
    <ligand>
        <name>Mn(2+)</name>
        <dbReference type="ChEBI" id="CHEBI:29035"/>
    </ligand>
</feature>
<keyword evidence="6 10" id="KW-0460">Magnesium</keyword>
<dbReference type="AlphaFoldDB" id="A0A916X965"/>
<evidence type="ECO:0000256" key="5">
    <source>
        <dbReference type="ARBA" id="ARBA00022723"/>
    </source>
</evidence>
<accession>A0A916X965</accession>
<evidence type="ECO:0000256" key="11">
    <source>
        <dbReference type="PIRSR" id="PIRSR018427-1"/>
    </source>
</evidence>
<dbReference type="EMBL" id="BMJH01000001">
    <property type="protein sequence ID" value="GGC56455.1"/>
    <property type="molecule type" value="Genomic_DNA"/>
</dbReference>
<feature type="binding site" evidence="10">
    <location>
        <position position="118"/>
    </location>
    <ligand>
        <name>Mn(2+)</name>
        <dbReference type="ChEBI" id="CHEBI:29035"/>
    </ligand>
</feature>
<evidence type="ECO:0000313" key="13">
    <source>
        <dbReference type="EMBL" id="GGC56455.1"/>
    </source>
</evidence>
<comment type="cofactor">
    <cofactor evidence="10">
        <name>Mg(2+)</name>
        <dbReference type="ChEBI" id="CHEBI:18420"/>
    </cofactor>
    <text evidence="10">Binds 1 Mg(2+) ion per subunit. The magnesium ion binds only when substrate is bound.</text>
</comment>
<dbReference type="PANTHER" id="PTHR10885">
    <property type="entry name" value="ISOPENTENYL-DIPHOSPHATE DELTA-ISOMERASE"/>
    <property type="match status" value="1"/>
</dbReference>
<evidence type="ECO:0000256" key="9">
    <source>
        <dbReference type="ARBA" id="ARBA00023235"/>
    </source>
</evidence>
<dbReference type="EC" id="5.3.3.2" evidence="3 10"/>
<dbReference type="InterPro" id="IPR015797">
    <property type="entry name" value="NUDIX_hydrolase-like_dom_sf"/>
</dbReference>
<reference evidence="13" key="1">
    <citation type="journal article" date="2014" name="Int. J. Syst. Evol. Microbiol.">
        <title>Complete genome sequence of Corynebacterium casei LMG S-19264T (=DSM 44701T), isolated from a smear-ripened cheese.</title>
        <authorList>
            <consortium name="US DOE Joint Genome Institute (JGI-PGF)"/>
            <person name="Walter F."/>
            <person name="Albersmeier A."/>
            <person name="Kalinowski J."/>
            <person name="Ruckert C."/>
        </authorList>
    </citation>
    <scope>NUCLEOTIDE SEQUENCE</scope>
    <source>
        <strain evidence="13">CGMCC 1.15478</strain>
    </source>
</reference>
<name>A0A916X965_9ACTN</name>
<dbReference type="GO" id="GO:0046872">
    <property type="term" value="F:metal ion binding"/>
    <property type="evidence" value="ECO:0007669"/>
    <property type="project" value="UniProtKB-KW"/>
</dbReference>
<feature type="binding site" evidence="10">
    <location>
        <position position="91"/>
    </location>
    <ligand>
        <name>Mg(2+)</name>
        <dbReference type="ChEBI" id="CHEBI:18420"/>
    </ligand>
</feature>
<dbReference type="NCBIfam" id="NF002995">
    <property type="entry name" value="PRK03759.1"/>
    <property type="match status" value="1"/>
</dbReference>
<comment type="catalytic activity">
    <reaction evidence="10">
        <text>isopentenyl diphosphate = dimethylallyl diphosphate</text>
        <dbReference type="Rhea" id="RHEA:23284"/>
        <dbReference type="ChEBI" id="CHEBI:57623"/>
        <dbReference type="ChEBI" id="CHEBI:128769"/>
        <dbReference type="EC" id="5.3.3.2"/>
    </reaction>
</comment>
<protein>
    <recommendedName>
        <fullName evidence="3 10">Isopentenyl-diphosphate Delta-isomerase</fullName>
        <shortName evidence="10">IPP isomerase</shortName>
        <ecNumber evidence="3 10">5.3.3.2</ecNumber>
    </recommendedName>
    <alternativeName>
        <fullName evidence="10">IPP:DMAPP isomerase</fullName>
    </alternativeName>
    <alternativeName>
        <fullName evidence="10">Isopentenyl pyrophosphate isomerase</fullName>
    </alternativeName>
</protein>
<keyword evidence="7 10" id="KW-0464">Manganese</keyword>
<comment type="function">
    <text evidence="10">Catalyzes the 1,3-allylic rearrangement of the homoallylic substrate isopentenyl (IPP) to its highly electrophilic allylic isomer, dimethylallyl diphosphate (DMAPP).</text>
</comment>
<dbReference type="Pfam" id="PF00293">
    <property type="entry name" value="NUDIX"/>
    <property type="match status" value="1"/>
</dbReference>
<comment type="similarity">
    <text evidence="2 10">Belongs to the IPP isomerase type 1 family.</text>
</comment>
<dbReference type="Gene3D" id="3.90.79.10">
    <property type="entry name" value="Nucleoside Triphosphate Pyrophosphohydrolase"/>
    <property type="match status" value="1"/>
</dbReference>
<dbReference type="CDD" id="cd02885">
    <property type="entry name" value="NUDIX_IPP_Isomerase"/>
    <property type="match status" value="1"/>
</dbReference>
<dbReference type="InterPro" id="IPR000086">
    <property type="entry name" value="NUDIX_hydrolase_dom"/>
</dbReference>
<feature type="domain" description="Nudix hydrolase" evidence="12">
    <location>
        <begin position="33"/>
        <end position="168"/>
    </location>
</feature>
<proteinExistence type="inferred from homology"/>